<dbReference type="Proteomes" id="UP000077248">
    <property type="component" value="Unassembled WGS sequence"/>
</dbReference>
<protein>
    <submittedName>
        <fullName evidence="3">Uncharacterized protein</fullName>
    </submittedName>
</protein>
<dbReference type="GeneID" id="29111906"/>
<reference evidence="3 4" key="1">
    <citation type="submission" date="2016-05" db="EMBL/GenBank/DDBJ databases">
        <title>Comparative analysis of secretome profiles of manganese(II)-oxidizing ascomycete fungi.</title>
        <authorList>
            <consortium name="DOE Joint Genome Institute"/>
            <person name="Zeiner C.A."/>
            <person name="Purvine S.O."/>
            <person name="Zink E.M."/>
            <person name="Wu S."/>
            <person name="Pasa-Tolic L."/>
            <person name="Chaput D.L."/>
            <person name="Haridas S."/>
            <person name="Grigoriev I.V."/>
            <person name="Santelli C.M."/>
            <person name="Hansel C.M."/>
        </authorList>
    </citation>
    <scope>NUCLEOTIDE SEQUENCE [LARGE SCALE GENOMIC DNA]</scope>
    <source>
        <strain evidence="3 4">SRC1lrK2f</strain>
    </source>
</reference>
<dbReference type="AlphaFoldDB" id="A0A177D2X9"/>
<evidence type="ECO:0000256" key="2">
    <source>
        <dbReference type="SAM" id="Phobius"/>
    </source>
</evidence>
<keyword evidence="2" id="KW-0812">Transmembrane</keyword>
<dbReference type="VEuPathDB" id="FungiDB:CC77DRAFT_1026702"/>
<dbReference type="RefSeq" id="XP_018378820.1">
    <property type="nucleotide sequence ID" value="XM_018526312.1"/>
</dbReference>
<feature type="transmembrane region" description="Helical" evidence="2">
    <location>
        <begin position="6"/>
        <end position="29"/>
    </location>
</feature>
<keyword evidence="4" id="KW-1185">Reference proteome</keyword>
<keyword evidence="2" id="KW-1133">Transmembrane helix</keyword>
<accession>A0A177D2X9</accession>
<dbReference type="EMBL" id="KV441512">
    <property type="protein sequence ID" value="OAG13399.1"/>
    <property type="molecule type" value="Genomic_DNA"/>
</dbReference>
<sequence>MNIGFIVVGCILAFILCPTLILFLFFSCLDGYKAYKRTKAWHKCRDQHFIDTQSPETIRCLPEKNSDLEFYNTEDEEEHHQRKAEEKADKHLTFYGKLWKEFRNQQSGKIGSDEMKKKDREERRKLAKAVVRELDLRERNKAKNTNKVHSPGTL</sequence>
<evidence type="ECO:0000313" key="3">
    <source>
        <dbReference type="EMBL" id="OAG13399.1"/>
    </source>
</evidence>
<gene>
    <name evidence="3" type="ORF">CC77DRAFT_1026702</name>
</gene>
<evidence type="ECO:0000256" key="1">
    <source>
        <dbReference type="SAM" id="MobiDB-lite"/>
    </source>
</evidence>
<organism evidence="3 4">
    <name type="scientific">Alternaria alternata</name>
    <name type="common">Alternaria rot fungus</name>
    <name type="synonym">Torula alternata</name>
    <dbReference type="NCBI Taxonomy" id="5599"/>
    <lineage>
        <taxon>Eukaryota</taxon>
        <taxon>Fungi</taxon>
        <taxon>Dikarya</taxon>
        <taxon>Ascomycota</taxon>
        <taxon>Pezizomycotina</taxon>
        <taxon>Dothideomycetes</taxon>
        <taxon>Pleosporomycetidae</taxon>
        <taxon>Pleosporales</taxon>
        <taxon>Pleosporineae</taxon>
        <taxon>Pleosporaceae</taxon>
        <taxon>Alternaria</taxon>
        <taxon>Alternaria sect. Alternaria</taxon>
        <taxon>Alternaria alternata complex</taxon>
    </lineage>
</organism>
<evidence type="ECO:0000313" key="4">
    <source>
        <dbReference type="Proteomes" id="UP000077248"/>
    </source>
</evidence>
<keyword evidence="2" id="KW-0472">Membrane</keyword>
<feature type="region of interest" description="Disordered" evidence="1">
    <location>
        <begin position="133"/>
        <end position="154"/>
    </location>
</feature>
<proteinExistence type="predicted"/>
<name>A0A177D2X9_ALTAL</name>
<dbReference type="KEGG" id="aalt:CC77DRAFT_1026702"/>